<dbReference type="PROSITE" id="PS52018">
    <property type="entry name" value="DART"/>
    <property type="match status" value="1"/>
</dbReference>
<evidence type="ECO:0000259" key="7">
    <source>
        <dbReference type="PROSITE" id="PS52018"/>
    </source>
</evidence>
<evidence type="ECO:0000256" key="5">
    <source>
        <dbReference type="ARBA" id="ARBA00023125"/>
    </source>
</evidence>
<protein>
    <recommendedName>
        <fullName evidence="7">DarT domain-containing protein</fullName>
    </recommendedName>
</protein>
<organism evidence="8 9">
    <name type="scientific">Roseovarius lutimaris</name>
    <dbReference type="NCBI Taxonomy" id="1005928"/>
    <lineage>
        <taxon>Bacteria</taxon>
        <taxon>Pseudomonadati</taxon>
        <taxon>Pseudomonadota</taxon>
        <taxon>Alphaproteobacteria</taxon>
        <taxon>Rhodobacterales</taxon>
        <taxon>Roseobacteraceae</taxon>
        <taxon>Roseovarius</taxon>
    </lineage>
</organism>
<evidence type="ECO:0000313" key="8">
    <source>
        <dbReference type="EMBL" id="SFN96365.1"/>
    </source>
</evidence>
<keyword evidence="1 6" id="KW-1277">Toxin-antitoxin system</keyword>
<dbReference type="GO" id="GO:0016779">
    <property type="term" value="F:nucleotidyltransferase activity"/>
    <property type="evidence" value="ECO:0007669"/>
    <property type="project" value="UniProtKB-UniRule"/>
</dbReference>
<name>A0A1I5DAV2_9RHOB</name>
<evidence type="ECO:0000256" key="1">
    <source>
        <dbReference type="ARBA" id="ARBA00022649"/>
    </source>
</evidence>
<evidence type="ECO:0000256" key="3">
    <source>
        <dbReference type="ARBA" id="ARBA00022679"/>
    </source>
</evidence>
<sequence>MANNLTAEKALIFRITHINNVPWILRHGLHCKNSGVQDPNFVRIGNLELIQRRTARNVPVAPGGSLSDYIPFYFTPFSMMMYNIKTGYGGIRQFPNTEIVIMASSLRGLEDRGVATVFSDRHAYLQTAQFFTSLDDLDKVDWGILQRRDFKRDVDDPEKTDRYQAEALVHRHLPVEHLAGIVCLSENEKGTLEQQREEVGLDLKIVARPGWYF</sequence>
<comment type="catalytic activity">
    <reaction evidence="6">
        <text>a thymidine in DNA + NAD(+) = an N-(ADP-alpha-D-ribosyl)-thymidine in DNA + nicotinamide + H(+)</text>
        <dbReference type="Rhea" id="RHEA:71651"/>
        <dbReference type="Rhea" id="RHEA-COMP:13556"/>
        <dbReference type="Rhea" id="RHEA-COMP:18051"/>
        <dbReference type="ChEBI" id="CHEBI:15378"/>
        <dbReference type="ChEBI" id="CHEBI:17154"/>
        <dbReference type="ChEBI" id="CHEBI:57540"/>
        <dbReference type="ChEBI" id="CHEBI:137386"/>
        <dbReference type="ChEBI" id="CHEBI:191199"/>
    </reaction>
</comment>
<dbReference type="Pfam" id="PF14487">
    <property type="entry name" value="DarT"/>
    <property type="match status" value="1"/>
</dbReference>
<dbReference type="EMBL" id="FOVP01000012">
    <property type="protein sequence ID" value="SFN96365.1"/>
    <property type="molecule type" value="Genomic_DNA"/>
</dbReference>
<dbReference type="Proteomes" id="UP000198599">
    <property type="component" value="Unassembled WGS sequence"/>
</dbReference>
<evidence type="ECO:0000313" key="9">
    <source>
        <dbReference type="Proteomes" id="UP000198599"/>
    </source>
</evidence>
<keyword evidence="2 6" id="KW-0328">Glycosyltransferase</keyword>
<feature type="binding site" evidence="6">
    <location>
        <position position="53"/>
    </location>
    <ligand>
        <name>NAD(+)</name>
        <dbReference type="ChEBI" id="CHEBI:57540"/>
    </ligand>
</feature>
<comment type="caution">
    <text evidence="6">Lacks conserved residue(s) required for the propagation of feature annotation.</text>
</comment>
<evidence type="ECO:0000256" key="2">
    <source>
        <dbReference type="ARBA" id="ARBA00022676"/>
    </source>
</evidence>
<keyword evidence="4 6" id="KW-0548">Nucleotidyltransferase</keyword>
<dbReference type="STRING" id="1005928.SAMN04487859_11230"/>
<dbReference type="GO" id="GO:0003677">
    <property type="term" value="F:DNA binding"/>
    <property type="evidence" value="ECO:0007669"/>
    <property type="project" value="UniProtKB-UniRule"/>
</dbReference>
<dbReference type="InterPro" id="IPR029494">
    <property type="entry name" value="DarT"/>
</dbReference>
<evidence type="ECO:0000256" key="6">
    <source>
        <dbReference type="PROSITE-ProRule" id="PRU01362"/>
    </source>
</evidence>
<feature type="active site" description="Proton acceptor" evidence="6">
    <location>
        <position position="53"/>
    </location>
</feature>
<evidence type="ECO:0000256" key="4">
    <source>
        <dbReference type="ARBA" id="ARBA00022695"/>
    </source>
</evidence>
<reference evidence="9" key="1">
    <citation type="submission" date="2016-10" db="EMBL/GenBank/DDBJ databases">
        <authorList>
            <person name="Varghese N."/>
            <person name="Submissions S."/>
        </authorList>
    </citation>
    <scope>NUCLEOTIDE SEQUENCE [LARGE SCALE GENOMIC DNA]</scope>
    <source>
        <strain evidence="9">DSM 28463</strain>
    </source>
</reference>
<feature type="active site" evidence="6">
    <location>
        <position position="166"/>
    </location>
</feature>
<gene>
    <name evidence="8" type="ORF">SAMN04487859_11230</name>
</gene>
<accession>A0A1I5DAV2</accession>
<keyword evidence="9" id="KW-1185">Reference proteome</keyword>
<proteinExistence type="inferred from homology"/>
<dbReference type="AlphaFoldDB" id="A0A1I5DAV2"/>
<comment type="similarity">
    <text evidence="6">Belongs to the DarT ADP-ribosyltransferase family.</text>
</comment>
<keyword evidence="3 6" id="KW-0808">Transferase</keyword>
<feature type="binding site" evidence="6">
    <location>
        <begin position="14"/>
        <end position="16"/>
    </location>
    <ligand>
        <name>NAD(+)</name>
        <dbReference type="ChEBI" id="CHEBI:57540"/>
    </ligand>
</feature>
<dbReference type="OrthoDB" id="9813972at2"/>
<keyword evidence="5 6" id="KW-0238">DNA-binding</keyword>
<feature type="domain" description="DarT" evidence="7">
    <location>
        <begin position="10"/>
        <end position="213"/>
    </location>
</feature>
<dbReference type="GO" id="GO:0016757">
    <property type="term" value="F:glycosyltransferase activity"/>
    <property type="evidence" value="ECO:0007669"/>
    <property type="project" value="UniProtKB-UniRule"/>
</dbReference>